<feature type="compositionally biased region" description="Basic and acidic residues" evidence="1">
    <location>
        <begin position="62"/>
        <end position="71"/>
    </location>
</feature>
<dbReference type="Proteomes" id="UP000266841">
    <property type="component" value="Unassembled WGS sequence"/>
</dbReference>
<feature type="compositionally biased region" description="Basic and acidic residues" evidence="1">
    <location>
        <begin position="15"/>
        <end position="39"/>
    </location>
</feature>
<sequence length="89" mass="9163">PLEALMRPPNAARHQRWEGGKSDACHGGRPGEIRGREVRCAAAAADPAARPRAANAAGSRSGRAEPERESEGASGARAAPPGERASCPK</sequence>
<feature type="region of interest" description="Disordered" evidence="1">
    <location>
        <begin position="1"/>
        <end position="89"/>
    </location>
</feature>
<proteinExistence type="predicted"/>
<dbReference type="AlphaFoldDB" id="K0QZ78"/>
<feature type="compositionally biased region" description="Low complexity" evidence="1">
    <location>
        <begin position="41"/>
        <end position="61"/>
    </location>
</feature>
<organism evidence="2 3">
    <name type="scientific">Thalassiosira oceanica</name>
    <name type="common">Marine diatom</name>
    <dbReference type="NCBI Taxonomy" id="159749"/>
    <lineage>
        <taxon>Eukaryota</taxon>
        <taxon>Sar</taxon>
        <taxon>Stramenopiles</taxon>
        <taxon>Ochrophyta</taxon>
        <taxon>Bacillariophyta</taxon>
        <taxon>Coscinodiscophyceae</taxon>
        <taxon>Thalassiosirophycidae</taxon>
        <taxon>Thalassiosirales</taxon>
        <taxon>Thalassiosiraceae</taxon>
        <taxon>Thalassiosira</taxon>
    </lineage>
</organism>
<feature type="non-terminal residue" evidence="2">
    <location>
        <position position="1"/>
    </location>
</feature>
<name>K0QZ78_THAOC</name>
<evidence type="ECO:0000313" key="3">
    <source>
        <dbReference type="Proteomes" id="UP000266841"/>
    </source>
</evidence>
<accession>K0QZ78</accession>
<keyword evidence="3" id="KW-1185">Reference proteome</keyword>
<reference evidence="2 3" key="1">
    <citation type="journal article" date="2012" name="Genome Biol.">
        <title>Genome and low-iron response of an oceanic diatom adapted to chronic iron limitation.</title>
        <authorList>
            <person name="Lommer M."/>
            <person name="Specht M."/>
            <person name="Roy A.S."/>
            <person name="Kraemer L."/>
            <person name="Andreson R."/>
            <person name="Gutowska M.A."/>
            <person name="Wolf J."/>
            <person name="Bergner S.V."/>
            <person name="Schilhabel M.B."/>
            <person name="Klostermeier U.C."/>
            <person name="Beiko R.G."/>
            <person name="Rosenstiel P."/>
            <person name="Hippler M."/>
            <person name="Laroche J."/>
        </authorList>
    </citation>
    <scope>NUCLEOTIDE SEQUENCE [LARGE SCALE GENOMIC DNA]</scope>
    <source>
        <strain evidence="2 3">CCMP1005</strain>
    </source>
</reference>
<comment type="caution">
    <text evidence="2">The sequence shown here is derived from an EMBL/GenBank/DDBJ whole genome shotgun (WGS) entry which is preliminary data.</text>
</comment>
<evidence type="ECO:0000313" key="2">
    <source>
        <dbReference type="EMBL" id="EJK44380.1"/>
    </source>
</evidence>
<evidence type="ECO:0000256" key="1">
    <source>
        <dbReference type="SAM" id="MobiDB-lite"/>
    </source>
</evidence>
<dbReference type="EMBL" id="AGNL01049767">
    <property type="protein sequence ID" value="EJK44380.1"/>
    <property type="molecule type" value="Genomic_DNA"/>
</dbReference>
<protein>
    <submittedName>
        <fullName evidence="2">Uncharacterized protein</fullName>
    </submittedName>
</protein>
<gene>
    <name evidence="2" type="ORF">THAOC_37082</name>
</gene>